<gene>
    <name evidence="6" type="ORF">RHOBADRAFT_51027</name>
</gene>
<dbReference type="InterPro" id="IPR011057">
    <property type="entry name" value="Mss4-like_sf"/>
</dbReference>
<dbReference type="EMBL" id="KQ474073">
    <property type="protein sequence ID" value="KPV78575.1"/>
    <property type="molecule type" value="Genomic_DNA"/>
</dbReference>
<dbReference type="OMA" id="NINDRKP"/>
<comment type="similarity">
    <text evidence="1">Belongs to the Gfa family.</text>
</comment>
<dbReference type="GO" id="GO:0016846">
    <property type="term" value="F:carbon-sulfur lyase activity"/>
    <property type="evidence" value="ECO:0007669"/>
    <property type="project" value="InterPro"/>
</dbReference>
<keyword evidence="3" id="KW-0862">Zinc</keyword>
<evidence type="ECO:0000259" key="5">
    <source>
        <dbReference type="PROSITE" id="PS51891"/>
    </source>
</evidence>
<dbReference type="OrthoDB" id="9970124at2759"/>
<proteinExistence type="inferred from homology"/>
<dbReference type="Pfam" id="PF04828">
    <property type="entry name" value="GFA"/>
    <property type="match status" value="1"/>
</dbReference>
<dbReference type="AlphaFoldDB" id="A0A194SDP2"/>
<evidence type="ECO:0000256" key="3">
    <source>
        <dbReference type="ARBA" id="ARBA00022833"/>
    </source>
</evidence>
<sequence>MGGAHEHGDKDFTGDGFPDDVQPWNIANDAWEATYKGSCHCGAVTFEAKGDPVASICCHCTTCQVVHGAIAQRAVLYKKDCIKFPKNVLEYVAFYQTHDKKVGRHLPCKVRCKNCGTLIADEGRNLWLAFPSLFDFSDRDGKEPEAFKTQDHIFYDQRVFDIVRNEGGNVSFWAGAKDKSEKR</sequence>
<dbReference type="Proteomes" id="UP000053890">
    <property type="component" value="Unassembled WGS sequence"/>
</dbReference>
<dbReference type="PANTHER" id="PTHR33337">
    <property type="entry name" value="GFA DOMAIN-CONTAINING PROTEIN"/>
    <property type="match status" value="1"/>
</dbReference>
<dbReference type="GO" id="GO:0046872">
    <property type="term" value="F:metal ion binding"/>
    <property type="evidence" value="ECO:0007669"/>
    <property type="project" value="UniProtKB-KW"/>
</dbReference>
<dbReference type="PROSITE" id="PS51891">
    <property type="entry name" value="CENP_V_GFA"/>
    <property type="match status" value="1"/>
</dbReference>
<dbReference type="Gene3D" id="3.90.1590.10">
    <property type="entry name" value="glutathione-dependent formaldehyde- activating enzyme (gfa)"/>
    <property type="match status" value="1"/>
</dbReference>
<evidence type="ECO:0000256" key="1">
    <source>
        <dbReference type="ARBA" id="ARBA00005495"/>
    </source>
</evidence>
<keyword evidence="2" id="KW-0479">Metal-binding</keyword>
<dbReference type="PANTHER" id="PTHR33337:SF40">
    <property type="entry name" value="CENP-V_GFA DOMAIN-CONTAINING PROTEIN-RELATED"/>
    <property type="match status" value="1"/>
</dbReference>
<accession>A0A194SDP2</accession>
<dbReference type="RefSeq" id="XP_018274624.1">
    <property type="nucleotide sequence ID" value="XM_018415615.1"/>
</dbReference>
<organism evidence="6 7">
    <name type="scientific">Rhodotorula graminis (strain WP1)</name>
    <dbReference type="NCBI Taxonomy" id="578459"/>
    <lineage>
        <taxon>Eukaryota</taxon>
        <taxon>Fungi</taxon>
        <taxon>Dikarya</taxon>
        <taxon>Basidiomycota</taxon>
        <taxon>Pucciniomycotina</taxon>
        <taxon>Microbotryomycetes</taxon>
        <taxon>Sporidiobolales</taxon>
        <taxon>Sporidiobolaceae</taxon>
        <taxon>Rhodotorula</taxon>
    </lineage>
</organism>
<keyword evidence="7" id="KW-1185">Reference proteome</keyword>
<name>A0A194SDP2_RHOGW</name>
<dbReference type="STRING" id="578459.A0A194SDP2"/>
<dbReference type="InterPro" id="IPR006913">
    <property type="entry name" value="CENP-V/GFA"/>
</dbReference>
<feature type="domain" description="CENP-V/GFA" evidence="5">
    <location>
        <begin position="35"/>
        <end position="156"/>
    </location>
</feature>
<evidence type="ECO:0000256" key="2">
    <source>
        <dbReference type="ARBA" id="ARBA00022723"/>
    </source>
</evidence>
<dbReference type="GeneID" id="28976063"/>
<dbReference type="SUPFAM" id="SSF51316">
    <property type="entry name" value="Mss4-like"/>
    <property type="match status" value="1"/>
</dbReference>
<keyword evidence="4" id="KW-0456">Lyase</keyword>
<evidence type="ECO:0000313" key="7">
    <source>
        <dbReference type="Proteomes" id="UP000053890"/>
    </source>
</evidence>
<evidence type="ECO:0000256" key="4">
    <source>
        <dbReference type="ARBA" id="ARBA00023239"/>
    </source>
</evidence>
<evidence type="ECO:0000313" key="6">
    <source>
        <dbReference type="EMBL" id="KPV78575.1"/>
    </source>
</evidence>
<protein>
    <recommendedName>
        <fullName evidence="5">CENP-V/GFA domain-containing protein</fullName>
    </recommendedName>
</protein>
<reference evidence="6 7" key="1">
    <citation type="journal article" date="2015" name="Front. Microbiol.">
        <title>Genome sequence of the plant growth promoting endophytic yeast Rhodotorula graminis WP1.</title>
        <authorList>
            <person name="Firrincieli A."/>
            <person name="Otillar R."/>
            <person name="Salamov A."/>
            <person name="Schmutz J."/>
            <person name="Khan Z."/>
            <person name="Redman R.S."/>
            <person name="Fleck N.D."/>
            <person name="Lindquist E."/>
            <person name="Grigoriev I.V."/>
            <person name="Doty S.L."/>
        </authorList>
    </citation>
    <scope>NUCLEOTIDE SEQUENCE [LARGE SCALE GENOMIC DNA]</scope>
    <source>
        <strain evidence="6 7">WP1</strain>
    </source>
</reference>